<protein>
    <submittedName>
        <fullName evidence="1">Uncharacterized protein</fullName>
    </submittedName>
</protein>
<proteinExistence type="predicted"/>
<dbReference type="EMBL" id="FOXF01000006">
    <property type="protein sequence ID" value="SFP16007.1"/>
    <property type="molecule type" value="Genomic_DNA"/>
</dbReference>
<dbReference type="RefSeq" id="WP_093140797.1">
    <property type="nucleotide sequence ID" value="NZ_FOXF01000006.1"/>
</dbReference>
<evidence type="ECO:0000313" key="2">
    <source>
        <dbReference type="Proteomes" id="UP000243745"/>
    </source>
</evidence>
<dbReference type="Proteomes" id="UP000243745">
    <property type="component" value="Unassembled WGS sequence"/>
</dbReference>
<reference evidence="1 2" key="1">
    <citation type="submission" date="2016-10" db="EMBL/GenBank/DDBJ databases">
        <authorList>
            <person name="Varghese N."/>
            <person name="Submissions S."/>
        </authorList>
    </citation>
    <scope>NUCLEOTIDE SEQUENCE [LARGE SCALE GENOMIC DNA]</scope>
    <source>
        <strain evidence="1 2">DSM 1361</strain>
    </source>
</reference>
<keyword evidence="2" id="KW-1185">Reference proteome</keyword>
<name>A0A662ZFG2_9GAMM</name>
<dbReference type="AlphaFoldDB" id="A0A662ZFG2"/>
<gene>
    <name evidence="1" type="ORF">SAMN02910344_00602</name>
</gene>
<organism evidence="1 2">
    <name type="scientific">Ruminobacter amylophilus</name>
    <dbReference type="NCBI Taxonomy" id="867"/>
    <lineage>
        <taxon>Bacteria</taxon>
        <taxon>Pseudomonadati</taxon>
        <taxon>Pseudomonadota</taxon>
        <taxon>Gammaproteobacteria</taxon>
        <taxon>Aeromonadales</taxon>
        <taxon>Succinivibrionaceae</taxon>
        <taxon>Ruminobacter</taxon>
    </lineage>
</organism>
<accession>A0A662ZFG2</accession>
<sequence length="104" mass="12628">MFYIDFTTPEGKTYRIDVSKNPVLYKCPICGEISIYKFDPTSEDCCIPCTNNRKRIKLEEFRELEKKREEDEFRRKWLRTHSTKLRNHGEMHKVTRIEKPKRLS</sequence>
<evidence type="ECO:0000313" key="1">
    <source>
        <dbReference type="EMBL" id="SFP16007.1"/>
    </source>
</evidence>